<keyword evidence="2" id="KW-0805">Transcription regulation</keyword>
<dbReference type="InterPro" id="IPR000792">
    <property type="entry name" value="Tscrpt_reg_LuxR_C"/>
</dbReference>
<evidence type="ECO:0000256" key="2">
    <source>
        <dbReference type="ARBA" id="ARBA00023015"/>
    </source>
</evidence>
<evidence type="ECO:0000256" key="1">
    <source>
        <dbReference type="ARBA" id="ARBA00010641"/>
    </source>
</evidence>
<dbReference type="SUPFAM" id="SSF46894">
    <property type="entry name" value="C-terminal effector domain of the bipartite response regulators"/>
    <property type="match status" value="1"/>
</dbReference>
<evidence type="ECO:0000313" key="6">
    <source>
        <dbReference type="EMBL" id="GAA1867940.1"/>
    </source>
</evidence>
<proteinExistence type="inferred from homology"/>
<evidence type="ECO:0000259" key="5">
    <source>
        <dbReference type="PROSITE" id="PS50043"/>
    </source>
</evidence>
<comment type="similarity">
    <text evidence="1">Belongs to the sigma-70 factor family. ECF subfamily.</text>
</comment>
<feature type="domain" description="HTH luxR-type" evidence="5">
    <location>
        <begin position="191"/>
        <end position="256"/>
    </location>
</feature>
<keyword evidence="4" id="KW-0804">Transcription</keyword>
<dbReference type="Pfam" id="PF08281">
    <property type="entry name" value="Sigma70_r4_2"/>
    <property type="match status" value="1"/>
</dbReference>
<dbReference type="EMBL" id="BAAANL010000005">
    <property type="protein sequence ID" value="GAA1867940.1"/>
    <property type="molecule type" value="Genomic_DNA"/>
</dbReference>
<keyword evidence="7" id="KW-1185">Reference proteome</keyword>
<sequence>MNQPTLPNQDFSAYESWARFSAAARVRVHDAMARMQAERIRVCRAMESGQQVSARVLGRGSQEINRNMAAEALNWRDLESIRSSGTIEQLAVSLPNNAVLVEAGLRMTSVWHYHGLDPDVRLALTAEDPASYFFGYAPVQMKIAGGDEVLLDGPIIRGEHTVIAVRDAACVRAARGYWDAVRATIYPCAEEDLPFDELTERQRRVVALMLTCSSDEQIARRLGTSVRTVRTEVATVLALLDAPTRFVAGVRLRERMSGMPA</sequence>
<evidence type="ECO:0000256" key="3">
    <source>
        <dbReference type="ARBA" id="ARBA00023082"/>
    </source>
</evidence>
<accession>A0ABN2NG92</accession>
<evidence type="ECO:0000313" key="7">
    <source>
        <dbReference type="Proteomes" id="UP001501094"/>
    </source>
</evidence>
<dbReference type="Gene3D" id="1.10.10.10">
    <property type="entry name" value="Winged helix-like DNA-binding domain superfamily/Winged helix DNA-binding domain"/>
    <property type="match status" value="1"/>
</dbReference>
<keyword evidence="3" id="KW-0731">Sigma factor</keyword>
<organism evidence="6 7">
    <name type="scientific">Myceligenerans crystallogenes</name>
    <dbReference type="NCBI Taxonomy" id="316335"/>
    <lineage>
        <taxon>Bacteria</taxon>
        <taxon>Bacillati</taxon>
        <taxon>Actinomycetota</taxon>
        <taxon>Actinomycetes</taxon>
        <taxon>Micrococcales</taxon>
        <taxon>Promicromonosporaceae</taxon>
        <taxon>Myceligenerans</taxon>
    </lineage>
</organism>
<dbReference type="InterPro" id="IPR016032">
    <property type="entry name" value="Sig_transdc_resp-reg_C-effctor"/>
</dbReference>
<dbReference type="Proteomes" id="UP001501094">
    <property type="component" value="Unassembled WGS sequence"/>
</dbReference>
<protein>
    <recommendedName>
        <fullName evidence="5">HTH luxR-type domain-containing protein</fullName>
    </recommendedName>
</protein>
<dbReference type="PROSITE" id="PS50043">
    <property type="entry name" value="HTH_LUXR_2"/>
    <property type="match status" value="1"/>
</dbReference>
<name>A0ABN2NG92_9MICO</name>
<dbReference type="RefSeq" id="WP_344103934.1">
    <property type="nucleotide sequence ID" value="NZ_BAAANL010000005.1"/>
</dbReference>
<gene>
    <name evidence="6" type="ORF">GCM10009751_28020</name>
</gene>
<dbReference type="InterPro" id="IPR036388">
    <property type="entry name" value="WH-like_DNA-bd_sf"/>
</dbReference>
<reference evidence="6 7" key="1">
    <citation type="journal article" date="2019" name="Int. J. Syst. Evol. Microbiol.">
        <title>The Global Catalogue of Microorganisms (GCM) 10K type strain sequencing project: providing services to taxonomists for standard genome sequencing and annotation.</title>
        <authorList>
            <consortium name="The Broad Institute Genomics Platform"/>
            <consortium name="The Broad Institute Genome Sequencing Center for Infectious Disease"/>
            <person name="Wu L."/>
            <person name="Ma J."/>
        </authorList>
    </citation>
    <scope>NUCLEOTIDE SEQUENCE [LARGE SCALE GENOMIC DNA]</scope>
    <source>
        <strain evidence="6 7">JCM 14326</strain>
    </source>
</reference>
<dbReference type="InterPro" id="IPR013249">
    <property type="entry name" value="RNA_pol_sigma70_r4_t2"/>
</dbReference>
<dbReference type="SMART" id="SM00421">
    <property type="entry name" value="HTH_LUXR"/>
    <property type="match status" value="1"/>
</dbReference>
<evidence type="ECO:0000256" key="4">
    <source>
        <dbReference type="ARBA" id="ARBA00023163"/>
    </source>
</evidence>
<comment type="caution">
    <text evidence="6">The sequence shown here is derived from an EMBL/GenBank/DDBJ whole genome shotgun (WGS) entry which is preliminary data.</text>
</comment>